<evidence type="ECO:0000313" key="2">
    <source>
        <dbReference type="Proteomes" id="UP000554482"/>
    </source>
</evidence>
<proteinExistence type="predicted"/>
<dbReference type="OrthoDB" id="1869436at2759"/>
<dbReference type="PANTHER" id="PTHR33018">
    <property type="entry name" value="OS10G0338966 PROTEIN-RELATED"/>
    <property type="match status" value="1"/>
</dbReference>
<accession>A0A7J6VIW1</accession>
<dbReference type="EMBL" id="JABWDY010031239">
    <property type="protein sequence ID" value="KAF5185056.1"/>
    <property type="molecule type" value="Genomic_DNA"/>
</dbReference>
<keyword evidence="2" id="KW-1185">Reference proteome</keyword>
<dbReference type="InterPro" id="IPR004252">
    <property type="entry name" value="Probable_transposase_24"/>
</dbReference>
<protein>
    <recommendedName>
        <fullName evidence="3">Transposase, Ptta/En/Spm, plant</fullName>
    </recommendedName>
</protein>
<dbReference type="Proteomes" id="UP000554482">
    <property type="component" value="Unassembled WGS sequence"/>
</dbReference>
<reference evidence="1 2" key="1">
    <citation type="submission" date="2020-06" db="EMBL/GenBank/DDBJ databases">
        <title>Transcriptomic and genomic resources for Thalictrum thalictroides and T. hernandezii: Facilitating candidate gene discovery in an emerging model plant lineage.</title>
        <authorList>
            <person name="Arias T."/>
            <person name="Riano-Pachon D.M."/>
            <person name="Di Stilio V.S."/>
        </authorList>
    </citation>
    <scope>NUCLEOTIDE SEQUENCE [LARGE SCALE GENOMIC DNA]</scope>
    <source>
        <strain evidence="2">cv. WT478/WT964</strain>
        <tissue evidence="1">Leaves</tissue>
    </source>
</reference>
<comment type="caution">
    <text evidence="1">The sequence shown here is derived from an EMBL/GenBank/DDBJ whole genome shotgun (WGS) entry which is preliminary data.</text>
</comment>
<feature type="non-terminal residue" evidence="1">
    <location>
        <position position="1"/>
    </location>
</feature>
<organism evidence="1 2">
    <name type="scientific">Thalictrum thalictroides</name>
    <name type="common">Rue-anemone</name>
    <name type="synonym">Anemone thalictroides</name>
    <dbReference type="NCBI Taxonomy" id="46969"/>
    <lineage>
        <taxon>Eukaryota</taxon>
        <taxon>Viridiplantae</taxon>
        <taxon>Streptophyta</taxon>
        <taxon>Embryophyta</taxon>
        <taxon>Tracheophyta</taxon>
        <taxon>Spermatophyta</taxon>
        <taxon>Magnoliopsida</taxon>
        <taxon>Ranunculales</taxon>
        <taxon>Ranunculaceae</taxon>
        <taxon>Thalictroideae</taxon>
        <taxon>Thalictrum</taxon>
    </lineage>
</organism>
<sequence length="235" mass="27377">MCPKVTKLRDGEPRIIVSYNSRGQPIGNTKNDLASYEGLVARKVRITYENWKAVPKDVKKSCWKALKVKFVLKKDERRKRVSAIGASWKKFKSLLTTKYIRPFEDDPERLRYPPKIYEKIIPQNDWEVFVKQHISDEFKLLSAKQSARRKQKVYNHRISKKGYAGLAEELKMKLGPTFDENNRSYLWKEAHKDQKGLYPNDATKEVAEKIDVLNERVMEGSINTEGKNDVLTMAL</sequence>
<dbReference type="AlphaFoldDB" id="A0A7J6VIW1"/>
<dbReference type="Pfam" id="PF03004">
    <property type="entry name" value="Transposase_24"/>
    <property type="match status" value="1"/>
</dbReference>
<gene>
    <name evidence="1" type="ORF">FRX31_025357</name>
</gene>
<name>A0A7J6VIW1_THATH</name>
<evidence type="ECO:0008006" key="3">
    <source>
        <dbReference type="Google" id="ProtNLM"/>
    </source>
</evidence>
<evidence type="ECO:0000313" key="1">
    <source>
        <dbReference type="EMBL" id="KAF5185056.1"/>
    </source>
</evidence>
<dbReference type="PANTHER" id="PTHR33018:SF31">
    <property type="entry name" value="TRANSPOSASE, PTTA_EN_SPM, PLANT"/>
    <property type="match status" value="1"/>
</dbReference>